<evidence type="ECO:0000256" key="15">
    <source>
        <dbReference type="ARBA" id="ARBA00048109"/>
    </source>
</evidence>
<dbReference type="RefSeq" id="XP_002492428.1">
    <property type="nucleotide sequence ID" value="XM_002492383.1"/>
</dbReference>
<dbReference type="GeneID" id="8199967"/>
<accession>C4R3W3</accession>
<keyword evidence="18" id="KW-1185">Reference proteome</keyword>
<comment type="function">
    <text evidence="16">Catalyzes the terminal and only committed step in triacylglycerol synthesis by using diacylglycerol and fatty acyl CoA as substrates.</text>
</comment>
<evidence type="ECO:0000256" key="11">
    <source>
        <dbReference type="ARBA" id="ARBA00022989"/>
    </source>
</evidence>
<keyword evidence="14 16" id="KW-0012">Acyltransferase</keyword>
<sequence>MPEKKNSRSADEALSFLAKTNVERPMHYSKTGNITPDTVSSREDHYQDYDDSQDDIINNKLLQRRQGGPHNKIEKQRRFALLRSSLNRRLETLVILWHTITIPFLASLFFVLCTIPMLWPLIIVYLVYFYIDANTPSNGKSADRRVEWFRSLHIWKHFVNYYPISVYKTVDLEPTFKTKKIEIILPKYHQVTTYLPSSVRKYIPTHRVLIEKEIKTGPRYIFGYHPHGVVSLGITGAFGTNGCNIGELLPGIRIYLLTLITQFKLPLLRDYLMALGISSVSKRNVTALIKRNQSVCIVIGGASESLLSKPHTIDIVLKKRKGFVKVALELGDTELVPVFGFGENTAYNVFDPSVSGKSCSVLNYVRKQMCGFQLWLKQHFGFTFPFFHARGVFNHDFGLLPYRKPINLVIGRPIPVPYIHSPTQEQIDHYHSLYVEELKRVFEQNKERFNAGSLELRIVE</sequence>
<dbReference type="OMA" id="RSQWMRR"/>
<feature type="transmembrane region" description="Helical" evidence="16">
    <location>
        <begin position="118"/>
        <end position="135"/>
    </location>
</feature>
<evidence type="ECO:0000256" key="14">
    <source>
        <dbReference type="ARBA" id="ARBA00023315"/>
    </source>
</evidence>
<organism evidence="17 18">
    <name type="scientific">Komagataella phaffii (strain GS115 / ATCC 20864)</name>
    <name type="common">Yeast</name>
    <name type="synonym">Pichia pastoris</name>
    <dbReference type="NCBI Taxonomy" id="644223"/>
    <lineage>
        <taxon>Eukaryota</taxon>
        <taxon>Fungi</taxon>
        <taxon>Dikarya</taxon>
        <taxon>Ascomycota</taxon>
        <taxon>Saccharomycotina</taxon>
        <taxon>Pichiomycetes</taxon>
        <taxon>Pichiales</taxon>
        <taxon>Pichiaceae</taxon>
        <taxon>Komagataella</taxon>
    </lineage>
</organism>
<keyword evidence="6 16" id="KW-0444">Lipid biosynthesis</keyword>
<keyword evidence="8 16" id="KW-0812">Transmembrane</keyword>
<dbReference type="AlphaFoldDB" id="C4R3W3"/>
<keyword evidence="7" id="KW-0808">Transferase</keyword>
<evidence type="ECO:0000256" key="1">
    <source>
        <dbReference type="ARBA" id="ARBA00004477"/>
    </source>
</evidence>
<keyword evidence="12 16" id="KW-0443">Lipid metabolism</keyword>
<dbReference type="CDD" id="cd07987">
    <property type="entry name" value="LPLAT_MGAT-like"/>
    <property type="match status" value="1"/>
</dbReference>
<evidence type="ECO:0000256" key="13">
    <source>
        <dbReference type="ARBA" id="ARBA00023136"/>
    </source>
</evidence>
<keyword evidence="10 16" id="KW-0256">Endoplasmic reticulum</keyword>
<dbReference type="PANTHER" id="PTHR12317:SF0">
    <property type="entry name" value="ACYLTRANSFERASE"/>
    <property type="match status" value="1"/>
</dbReference>
<evidence type="ECO:0000313" key="18">
    <source>
        <dbReference type="Proteomes" id="UP000000314"/>
    </source>
</evidence>
<keyword evidence="11 16" id="KW-1133">Transmembrane helix</keyword>
<dbReference type="GO" id="GO:0035356">
    <property type="term" value="P:intracellular triglyceride homeostasis"/>
    <property type="evidence" value="ECO:0007669"/>
    <property type="project" value="EnsemblFungi"/>
</dbReference>
<keyword evidence="13 16" id="KW-0472">Membrane</keyword>
<evidence type="ECO:0000256" key="10">
    <source>
        <dbReference type="ARBA" id="ARBA00022824"/>
    </source>
</evidence>
<dbReference type="eggNOG" id="KOG0831">
    <property type="taxonomic scope" value="Eukaryota"/>
</dbReference>
<dbReference type="GO" id="GO:0019432">
    <property type="term" value="P:triglyceride biosynthetic process"/>
    <property type="evidence" value="ECO:0007669"/>
    <property type="project" value="UniProtKB-UniRule"/>
</dbReference>
<dbReference type="UniPathway" id="UPA00282"/>
<evidence type="ECO:0000256" key="6">
    <source>
        <dbReference type="ARBA" id="ARBA00022516"/>
    </source>
</evidence>
<comment type="subcellular location">
    <subcellularLocation>
        <location evidence="1 16">Endoplasmic reticulum membrane</location>
        <topology evidence="1 16">Multi-pass membrane protein</topology>
    </subcellularLocation>
</comment>
<dbReference type="GO" id="GO:0032541">
    <property type="term" value="C:cortical endoplasmic reticulum"/>
    <property type="evidence" value="ECO:0007669"/>
    <property type="project" value="EnsemblFungi"/>
</dbReference>
<dbReference type="GO" id="GO:0097038">
    <property type="term" value="C:perinuclear endoplasmic reticulum"/>
    <property type="evidence" value="ECO:0007669"/>
    <property type="project" value="EnsemblFungi"/>
</dbReference>
<dbReference type="GO" id="GO:0004144">
    <property type="term" value="F:diacylglycerol O-acyltransferase activity"/>
    <property type="evidence" value="ECO:0007669"/>
    <property type="project" value="UniProtKB-UniRule"/>
</dbReference>
<dbReference type="InParanoid" id="C4R3W3"/>
<comment type="pathway">
    <text evidence="2 16">Glycerolipid metabolism; triacylglycerol biosynthesis.</text>
</comment>
<evidence type="ECO:0000256" key="12">
    <source>
        <dbReference type="ARBA" id="ARBA00023098"/>
    </source>
</evidence>
<evidence type="ECO:0000256" key="4">
    <source>
        <dbReference type="ARBA" id="ARBA00005420"/>
    </source>
</evidence>
<evidence type="ECO:0000256" key="16">
    <source>
        <dbReference type="RuleBase" id="RU367023"/>
    </source>
</evidence>
<protein>
    <recommendedName>
        <fullName evidence="5 16">Diacylglycerol O-acyltransferase</fullName>
        <ecNumber evidence="5 16">2.3.1.20</ecNumber>
    </recommendedName>
</protein>
<dbReference type="InterPro" id="IPR007130">
    <property type="entry name" value="DAGAT"/>
</dbReference>
<gene>
    <name evidence="17" type="ordered locus">PAS_chr3_0218</name>
</gene>
<evidence type="ECO:0000313" key="17">
    <source>
        <dbReference type="EMBL" id="CAY70221.1"/>
    </source>
</evidence>
<comment type="caution">
    <text evidence="16">Lacks conserved residue(s) required for the propagation of feature annotation.</text>
</comment>
<reference evidence="17 18" key="1">
    <citation type="journal article" date="2009" name="Nat. Biotechnol.">
        <title>Genome sequence of the recombinant protein production host Pichia pastoris.</title>
        <authorList>
            <person name="De Schutter K."/>
            <person name="Lin Y.C."/>
            <person name="Tiels P."/>
            <person name="Van Hecke A."/>
            <person name="Glinka S."/>
            <person name="Weber-Lehmann J."/>
            <person name="Rouze P."/>
            <person name="Van de Peer Y."/>
            <person name="Callewaert N."/>
        </authorList>
    </citation>
    <scope>NUCLEOTIDE SEQUENCE [LARGE SCALE GENOMIC DNA]</scope>
    <source>
        <strain evidence="18">GS115 / ATCC 20864</strain>
    </source>
</reference>
<dbReference type="KEGG" id="ppa:PAS_chr3_0218"/>
<evidence type="ECO:0000256" key="5">
    <source>
        <dbReference type="ARBA" id="ARBA00013244"/>
    </source>
</evidence>
<dbReference type="PANTHER" id="PTHR12317">
    <property type="entry name" value="DIACYLGLYCEROL O-ACYLTRANSFERASE"/>
    <property type="match status" value="1"/>
</dbReference>
<dbReference type="GO" id="GO:0006071">
    <property type="term" value="P:glycerol metabolic process"/>
    <property type="evidence" value="ECO:0007669"/>
    <property type="project" value="UniProtKB-UniRule"/>
</dbReference>
<keyword evidence="9" id="KW-0319">Glycerol metabolism</keyword>
<evidence type="ECO:0000256" key="9">
    <source>
        <dbReference type="ARBA" id="ARBA00022798"/>
    </source>
</evidence>
<evidence type="ECO:0000256" key="2">
    <source>
        <dbReference type="ARBA" id="ARBA00004771"/>
    </source>
</evidence>
<dbReference type="HOGENOM" id="CLU_023995_4_1_1"/>
<comment type="pathway">
    <text evidence="3">Lipid metabolism.</text>
</comment>
<dbReference type="EC" id="2.3.1.20" evidence="5 16"/>
<evidence type="ECO:0000256" key="8">
    <source>
        <dbReference type="ARBA" id="ARBA00022692"/>
    </source>
</evidence>
<dbReference type="EMBL" id="FN392321">
    <property type="protein sequence ID" value="CAY70221.1"/>
    <property type="molecule type" value="Genomic_DNA"/>
</dbReference>
<evidence type="ECO:0000256" key="3">
    <source>
        <dbReference type="ARBA" id="ARBA00005189"/>
    </source>
</evidence>
<comment type="similarity">
    <text evidence="4 16">Belongs to the diacylglycerol acyltransferase family.</text>
</comment>
<comment type="catalytic activity">
    <reaction evidence="15 16">
        <text>an acyl-CoA + a 1,2-diacyl-sn-glycerol = a triacyl-sn-glycerol + CoA</text>
        <dbReference type="Rhea" id="RHEA:10868"/>
        <dbReference type="ChEBI" id="CHEBI:17815"/>
        <dbReference type="ChEBI" id="CHEBI:57287"/>
        <dbReference type="ChEBI" id="CHEBI:58342"/>
        <dbReference type="ChEBI" id="CHEBI:64615"/>
        <dbReference type="EC" id="2.3.1.20"/>
    </reaction>
</comment>
<dbReference type="GO" id="GO:0005811">
    <property type="term" value="C:lipid droplet"/>
    <property type="evidence" value="ECO:0007669"/>
    <property type="project" value="EnsemblFungi"/>
</dbReference>
<dbReference type="Proteomes" id="UP000000314">
    <property type="component" value="Chromosome 3"/>
</dbReference>
<proteinExistence type="inferred from homology"/>
<evidence type="ECO:0000256" key="7">
    <source>
        <dbReference type="ARBA" id="ARBA00022679"/>
    </source>
</evidence>
<dbReference type="GO" id="GO:0006672">
    <property type="term" value="P:ceramide metabolic process"/>
    <property type="evidence" value="ECO:0007669"/>
    <property type="project" value="EnsemblFungi"/>
</dbReference>
<dbReference type="GO" id="GO:0140042">
    <property type="term" value="P:lipid droplet formation"/>
    <property type="evidence" value="ECO:0007669"/>
    <property type="project" value="EnsemblFungi"/>
</dbReference>
<dbReference type="STRING" id="644223.C4R3W3"/>
<dbReference type="OrthoDB" id="264532at2759"/>
<dbReference type="FunCoup" id="C4R3W3">
    <property type="interactions" value="227"/>
</dbReference>
<dbReference type="Pfam" id="PF03982">
    <property type="entry name" value="DAGAT"/>
    <property type="match status" value="2"/>
</dbReference>
<dbReference type="GO" id="GO:0005789">
    <property type="term" value="C:endoplasmic reticulum membrane"/>
    <property type="evidence" value="ECO:0007669"/>
    <property type="project" value="UniProtKB-SubCell"/>
</dbReference>
<name>C4R3W3_KOMPG</name>